<organism evidence="2 3">
    <name type="scientific">Longibacter salinarum</name>
    <dbReference type="NCBI Taxonomy" id="1850348"/>
    <lineage>
        <taxon>Bacteria</taxon>
        <taxon>Pseudomonadati</taxon>
        <taxon>Rhodothermota</taxon>
        <taxon>Rhodothermia</taxon>
        <taxon>Rhodothermales</taxon>
        <taxon>Salisaetaceae</taxon>
        <taxon>Longibacter</taxon>
    </lineage>
</organism>
<keyword evidence="2" id="KW-0808">Transferase</keyword>
<dbReference type="NCBIfam" id="TIGR03725">
    <property type="entry name" value="T6A_YeaZ"/>
    <property type="match status" value="1"/>
</dbReference>
<protein>
    <submittedName>
        <fullName evidence="2">tRNA (Adenosine(37)-N6)-threonylcarbamoyltransferase complex dimerization subunit type 1 TsaB</fullName>
    </submittedName>
</protein>
<evidence type="ECO:0000313" key="2">
    <source>
        <dbReference type="EMBL" id="PEN14226.1"/>
    </source>
</evidence>
<keyword evidence="3" id="KW-1185">Reference proteome</keyword>
<dbReference type="Gene3D" id="3.30.420.40">
    <property type="match status" value="2"/>
</dbReference>
<dbReference type="InterPro" id="IPR043129">
    <property type="entry name" value="ATPase_NBD"/>
</dbReference>
<dbReference type="InterPro" id="IPR000905">
    <property type="entry name" value="Gcp-like_dom"/>
</dbReference>
<dbReference type="SUPFAM" id="SSF53067">
    <property type="entry name" value="Actin-like ATPase domain"/>
    <property type="match status" value="2"/>
</dbReference>
<reference evidence="2 3" key="1">
    <citation type="submission" date="2017-10" db="EMBL/GenBank/DDBJ databases">
        <title>Draft genome of Longibacter Salinarum.</title>
        <authorList>
            <person name="Goh K.M."/>
            <person name="Shamsir M.S."/>
            <person name="Lim S.W."/>
        </authorList>
    </citation>
    <scope>NUCLEOTIDE SEQUENCE [LARGE SCALE GENOMIC DNA]</scope>
    <source>
        <strain evidence="2 3">KCTC 52045</strain>
    </source>
</reference>
<dbReference type="GO" id="GO:0002949">
    <property type="term" value="P:tRNA threonylcarbamoyladenosine modification"/>
    <property type="evidence" value="ECO:0007669"/>
    <property type="project" value="InterPro"/>
</dbReference>
<feature type="domain" description="Gcp-like" evidence="1">
    <location>
        <begin position="33"/>
        <end position="131"/>
    </location>
</feature>
<comment type="caution">
    <text evidence="2">The sequence shown here is derived from an EMBL/GenBank/DDBJ whole genome shotgun (WGS) entry which is preliminary data.</text>
</comment>
<dbReference type="Proteomes" id="UP000220102">
    <property type="component" value="Unassembled WGS sequence"/>
</dbReference>
<gene>
    <name evidence="2" type="primary">tsaB</name>
    <name evidence="2" type="ORF">CRI94_04085</name>
</gene>
<name>A0A2A8CZZ5_9BACT</name>
<evidence type="ECO:0000313" key="3">
    <source>
        <dbReference type="Proteomes" id="UP000220102"/>
    </source>
</evidence>
<dbReference type="EMBL" id="PDEQ01000002">
    <property type="protein sequence ID" value="PEN14226.1"/>
    <property type="molecule type" value="Genomic_DNA"/>
</dbReference>
<dbReference type="CDD" id="cd24032">
    <property type="entry name" value="ASKHA_NBD_TsaB"/>
    <property type="match status" value="1"/>
</dbReference>
<accession>A0A2A8CZZ5</accession>
<dbReference type="InterPro" id="IPR022496">
    <property type="entry name" value="T6A_TsaB"/>
</dbReference>
<evidence type="ECO:0000259" key="1">
    <source>
        <dbReference type="Pfam" id="PF00814"/>
    </source>
</evidence>
<dbReference type="GO" id="GO:0016740">
    <property type="term" value="F:transferase activity"/>
    <property type="evidence" value="ECO:0007669"/>
    <property type="project" value="UniProtKB-KW"/>
</dbReference>
<sequence>MVLLAIETATHTCGAAVCVDGNVVAENHMHRPRAHAQHLTPIIEDVLTRASVDHSEIDVVAVSKGPGSYTGLRIGVSTAKGWAEATGADLIGVPTLEALAATVTPHASEGEVVCAALDARRDEVFAAAYRMREVVGDGEKTHPHPWTGRLKLQAAASAMNVKELPDWIGVKKARVRVIGTGAAKVEPVLRSVGIKVRVVPDVVSRPSAAWVARCALEMVGRGQKAEPKTFEPMYLKAFHVG</sequence>
<dbReference type="PANTHER" id="PTHR11735">
    <property type="entry name" value="TRNA N6-ADENOSINE THREONYLCARBAMOYLTRANSFERASE"/>
    <property type="match status" value="1"/>
</dbReference>
<proteinExistence type="predicted"/>
<dbReference type="GO" id="GO:0005829">
    <property type="term" value="C:cytosol"/>
    <property type="evidence" value="ECO:0007669"/>
    <property type="project" value="TreeGrafter"/>
</dbReference>
<dbReference type="PANTHER" id="PTHR11735:SF11">
    <property type="entry name" value="TRNA THREONYLCARBAMOYLADENOSINE BIOSYNTHESIS PROTEIN TSAB"/>
    <property type="match status" value="1"/>
</dbReference>
<dbReference type="AlphaFoldDB" id="A0A2A8CZZ5"/>
<dbReference type="OrthoDB" id="9784166at2"/>
<dbReference type="Pfam" id="PF00814">
    <property type="entry name" value="TsaD"/>
    <property type="match status" value="1"/>
</dbReference>
<dbReference type="RefSeq" id="WP_098074406.1">
    <property type="nucleotide sequence ID" value="NZ_PDEQ01000002.1"/>
</dbReference>